<gene>
    <name evidence="1" type="ORF">SVIM_LOCUS350652</name>
</gene>
<organism evidence="1">
    <name type="scientific">Salix viminalis</name>
    <name type="common">Common osier</name>
    <name type="synonym">Basket willow</name>
    <dbReference type="NCBI Taxonomy" id="40686"/>
    <lineage>
        <taxon>Eukaryota</taxon>
        <taxon>Viridiplantae</taxon>
        <taxon>Streptophyta</taxon>
        <taxon>Embryophyta</taxon>
        <taxon>Tracheophyta</taxon>
        <taxon>Spermatophyta</taxon>
        <taxon>Magnoliopsida</taxon>
        <taxon>eudicotyledons</taxon>
        <taxon>Gunneridae</taxon>
        <taxon>Pentapetalae</taxon>
        <taxon>rosids</taxon>
        <taxon>fabids</taxon>
        <taxon>Malpighiales</taxon>
        <taxon>Salicaceae</taxon>
        <taxon>Saliceae</taxon>
        <taxon>Salix</taxon>
    </lineage>
</organism>
<accession>A0A6N2MFG7</accession>
<proteinExistence type="predicted"/>
<protein>
    <submittedName>
        <fullName evidence="1">Uncharacterized protein</fullName>
    </submittedName>
</protein>
<evidence type="ECO:0000313" key="1">
    <source>
        <dbReference type="EMBL" id="VFU51687.1"/>
    </source>
</evidence>
<reference evidence="1" key="1">
    <citation type="submission" date="2019-03" db="EMBL/GenBank/DDBJ databases">
        <authorList>
            <person name="Mank J."/>
            <person name="Almeida P."/>
        </authorList>
    </citation>
    <scope>NUCLEOTIDE SEQUENCE</scope>
    <source>
        <strain evidence="1">78183</strain>
    </source>
</reference>
<name>A0A6N2MFG7_SALVM</name>
<sequence>MLRSLWNWPLKRCF</sequence>
<dbReference type="EMBL" id="CAADRP010001764">
    <property type="protein sequence ID" value="VFU51687.1"/>
    <property type="molecule type" value="Genomic_DNA"/>
</dbReference>